<sequence>MAPGYTNDSLLSDKPAASGTQHRPFPTENLAPELVDLILYHVLSEPEFGGNGRWASRDQATREKIQWSNAHKQRAALHKKFSLVHRSWTPYVLRSLYRSPRLTTKFAIQRLTECLRHPEKLWGVEVSKETGKVIGGVVGDRRFFIKHLGFHIGTGVST</sequence>
<comment type="caution">
    <text evidence="1">The sequence shown here is derived from an EMBL/GenBank/DDBJ whole genome shotgun (WGS) entry which is preliminary data.</text>
</comment>
<dbReference type="EMBL" id="JASBWV010000004">
    <property type="protein sequence ID" value="KAJ9126724.1"/>
    <property type="molecule type" value="Genomic_DNA"/>
</dbReference>
<organism evidence="1 2">
    <name type="scientific">Naganishia onofrii</name>
    <dbReference type="NCBI Taxonomy" id="1851511"/>
    <lineage>
        <taxon>Eukaryota</taxon>
        <taxon>Fungi</taxon>
        <taxon>Dikarya</taxon>
        <taxon>Basidiomycota</taxon>
        <taxon>Agaricomycotina</taxon>
        <taxon>Tremellomycetes</taxon>
        <taxon>Filobasidiales</taxon>
        <taxon>Filobasidiaceae</taxon>
        <taxon>Naganishia</taxon>
    </lineage>
</organism>
<name>A0ACC2XTD3_9TREE</name>
<evidence type="ECO:0000313" key="2">
    <source>
        <dbReference type="Proteomes" id="UP001234202"/>
    </source>
</evidence>
<keyword evidence="2" id="KW-1185">Reference proteome</keyword>
<proteinExistence type="predicted"/>
<accession>A0ACC2XTD3</accession>
<reference evidence="1" key="1">
    <citation type="submission" date="2023-04" db="EMBL/GenBank/DDBJ databases">
        <title>Draft Genome sequencing of Naganishia species isolated from polar environments using Oxford Nanopore Technology.</title>
        <authorList>
            <person name="Leo P."/>
            <person name="Venkateswaran K."/>
        </authorList>
    </citation>
    <scope>NUCLEOTIDE SEQUENCE</scope>
    <source>
        <strain evidence="1">DBVPG 5303</strain>
    </source>
</reference>
<gene>
    <name evidence="1" type="ORF">QFC24_001755</name>
</gene>
<dbReference type="Proteomes" id="UP001234202">
    <property type="component" value="Unassembled WGS sequence"/>
</dbReference>
<evidence type="ECO:0000313" key="1">
    <source>
        <dbReference type="EMBL" id="KAJ9126724.1"/>
    </source>
</evidence>
<protein>
    <submittedName>
        <fullName evidence="1">Uncharacterized protein</fullName>
    </submittedName>
</protein>